<keyword evidence="2" id="KW-1185">Reference proteome</keyword>
<organism evidence="1 2">
    <name type="scientific">Cercospora berteroae</name>
    <dbReference type="NCBI Taxonomy" id="357750"/>
    <lineage>
        <taxon>Eukaryota</taxon>
        <taxon>Fungi</taxon>
        <taxon>Dikarya</taxon>
        <taxon>Ascomycota</taxon>
        <taxon>Pezizomycotina</taxon>
        <taxon>Dothideomycetes</taxon>
        <taxon>Dothideomycetidae</taxon>
        <taxon>Mycosphaerellales</taxon>
        <taxon>Mycosphaerellaceae</taxon>
        <taxon>Cercospora</taxon>
    </lineage>
</organism>
<comment type="caution">
    <text evidence="1">The sequence shown here is derived from an EMBL/GenBank/DDBJ whole genome shotgun (WGS) entry which is preliminary data.</text>
</comment>
<accession>A0A2S6CCA1</accession>
<dbReference type="Proteomes" id="UP000237631">
    <property type="component" value="Unassembled WGS sequence"/>
</dbReference>
<reference evidence="2" key="1">
    <citation type="journal article" date="2017" name="bioRxiv">
        <title>Conservation of a gene cluster reveals novel cercosporin biosynthetic mechanisms and extends production to the genus Colletotrichum.</title>
        <authorList>
            <person name="de Jonge R."/>
            <person name="Ebert M.K."/>
            <person name="Huitt-Roehl C.R."/>
            <person name="Pal P."/>
            <person name="Suttle J.C."/>
            <person name="Spanner R.E."/>
            <person name="Neubauer J.D."/>
            <person name="Jurick W.M.II."/>
            <person name="Stott K.A."/>
            <person name="Secor G.A."/>
            <person name="Thomma B.P.H.J."/>
            <person name="Van de Peer Y."/>
            <person name="Townsend C.A."/>
            <person name="Bolton M.D."/>
        </authorList>
    </citation>
    <scope>NUCLEOTIDE SEQUENCE [LARGE SCALE GENOMIC DNA]</scope>
    <source>
        <strain evidence="2">CBS538.71</strain>
    </source>
</reference>
<dbReference type="AlphaFoldDB" id="A0A2S6CCA1"/>
<gene>
    <name evidence="1" type="ORF">CBER1_01369</name>
</gene>
<protein>
    <submittedName>
        <fullName evidence="1">Uncharacterized protein</fullName>
    </submittedName>
</protein>
<dbReference type="EMBL" id="PNEN01000495">
    <property type="protein sequence ID" value="PPJ57357.1"/>
    <property type="molecule type" value="Genomic_DNA"/>
</dbReference>
<evidence type="ECO:0000313" key="2">
    <source>
        <dbReference type="Proteomes" id="UP000237631"/>
    </source>
</evidence>
<proteinExistence type="predicted"/>
<evidence type="ECO:0000313" key="1">
    <source>
        <dbReference type="EMBL" id="PPJ57357.1"/>
    </source>
</evidence>
<sequence>MNSPRFPGINAKDNQLVLPKGDFDSPFASMMTYPCKGTKSLDDYYQFGDQAFPSIAWTRLLTQGFAEQFTSDLFPFIRIVKEGDKSSAWLRGNTRKTFGEDVFDIFSAYSKEVFDRVKSPFIVTQVELWHDWLHDEADSMKFISIAPTCFFQKEATALYGSADRPRLKRDYSHRVNMAALAFGREFGQLLSLIYNHSRSGYGHQLRRALLDKRITYTDLRASLKRYGVDLGA</sequence>
<name>A0A2S6CCA1_9PEZI</name>